<sequence>MDNTSGNVQIFTRPRDWESWETDIRFRANVYNLWKYLDPSVQEPEPFEPPKLEDYLPSNNDSISREDTKFAIDFHSDRMEFYWKQKKAMWEILQVIRETVAPSLQYLIKRKYTARECLVVLKKHVSQHHAQIVNEIDQDLQKLYKGPQHKPITQFLLEYQGTLQEAFSYGLTEHTREPLASKMFLKSLPRRYSTFSHCALLDLLVEEVLGKKREVNKDVFFHINLFWCFLREL</sequence>
<protein>
    <submittedName>
        <fullName evidence="1">Uncharacterized protein</fullName>
    </submittedName>
</protein>
<reference evidence="1" key="1">
    <citation type="journal article" date="2022" name="bioRxiv">
        <title>Population genetic analysis of Ophidiomyces ophidiicola, the causative agent of snake fungal disease, indicates recent introductions to the USA.</title>
        <authorList>
            <person name="Ladner J.T."/>
            <person name="Palmer J.M."/>
            <person name="Ettinger C.L."/>
            <person name="Stajich J.E."/>
            <person name="Farrell T.M."/>
            <person name="Glorioso B.M."/>
            <person name="Lawson B."/>
            <person name="Price S.J."/>
            <person name="Stengle A.G."/>
            <person name="Grear D.A."/>
            <person name="Lorch J.M."/>
        </authorList>
    </citation>
    <scope>NUCLEOTIDE SEQUENCE</scope>
    <source>
        <strain evidence="1">NWHC 24266-5</strain>
    </source>
</reference>
<dbReference type="EMBL" id="JALBCA010000161">
    <property type="protein sequence ID" value="KAI2381873.1"/>
    <property type="molecule type" value="Genomic_DNA"/>
</dbReference>
<comment type="caution">
    <text evidence="1">The sequence shown here is derived from an EMBL/GenBank/DDBJ whole genome shotgun (WGS) entry which is preliminary data.</text>
</comment>
<gene>
    <name evidence="1" type="ORF">LOY88_006514</name>
</gene>
<accession>A0ACB8UNM2</accession>
<name>A0ACB8UNM2_9EURO</name>
<organism evidence="1">
    <name type="scientific">Ophidiomyces ophidiicola</name>
    <dbReference type="NCBI Taxonomy" id="1387563"/>
    <lineage>
        <taxon>Eukaryota</taxon>
        <taxon>Fungi</taxon>
        <taxon>Dikarya</taxon>
        <taxon>Ascomycota</taxon>
        <taxon>Pezizomycotina</taxon>
        <taxon>Eurotiomycetes</taxon>
        <taxon>Eurotiomycetidae</taxon>
        <taxon>Onygenales</taxon>
        <taxon>Onygenaceae</taxon>
        <taxon>Ophidiomyces</taxon>
    </lineage>
</organism>
<proteinExistence type="predicted"/>
<evidence type="ECO:0000313" key="1">
    <source>
        <dbReference type="EMBL" id="KAI2381873.1"/>
    </source>
</evidence>